<evidence type="ECO:0000256" key="2">
    <source>
        <dbReference type="ARBA" id="ARBA00022980"/>
    </source>
</evidence>
<dbReference type="InterPro" id="IPR005823">
    <property type="entry name" value="Ribosomal_uL13_bac-type"/>
</dbReference>
<dbReference type="GO" id="GO:0003729">
    <property type="term" value="F:mRNA binding"/>
    <property type="evidence" value="ECO:0007669"/>
    <property type="project" value="TreeGrafter"/>
</dbReference>
<reference evidence="5" key="1">
    <citation type="journal article" date="2018" name="Adv. Bot. Res.">
        <title>Evolution of the Plastid Genomes in Diatoms.</title>
        <authorList>
            <person name="Yu M."/>
            <person name="Ashworth M.P."/>
            <person name="Hajrah N.H."/>
            <person name="Khiyami M.A."/>
            <person name="Sabir M.J."/>
            <person name="Alhebshi A.M."/>
            <person name="Al-Malki A.L."/>
            <person name="Sabir J.S.M."/>
            <person name="Theriot E.C."/>
            <person name="Jansen R.K."/>
        </authorList>
    </citation>
    <scope>NUCLEOTIDE SEQUENCE</scope>
</reference>
<dbReference type="HAMAP" id="MF_01366">
    <property type="entry name" value="Ribosomal_uL13"/>
    <property type="match status" value="1"/>
</dbReference>
<dbReference type="PIRSF" id="PIRSF002181">
    <property type="entry name" value="Ribosomal_L13"/>
    <property type="match status" value="1"/>
</dbReference>
<dbReference type="GO" id="GO:0005762">
    <property type="term" value="C:mitochondrial large ribosomal subunit"/>
    <property type="evidence" value="ECO:0007669"/>
    <property type="project" value="TreeGrafter"/>
</dbReference>
<dbReference type="GO" id="GO:0006412">
    <property type="term" value="P:translation"/>
    <property type="evidence" value="ECO:0007669"/>
    <property type="project" value="UniProtKB-UniRule"/>
</dbReference>
<protein>
    <recommendedName>
        <fullName evidence="4">Large ribosomal subunit protein uL13c</fullName>
    </recommendedName>
</protein>
<comment type="subcellular location">
    <subcellularLocation>
        <location evidence="4">Plastid</location>
        <location evidence="4">Chloroplast</location>
    </subcellularLocation>
</comment>
<name>A0A2U9NST6_9STRA</name>
<dbReference type="CDD" id="cd00392">
    <property type="entry name" value="Ribosomal_L13"/>
    <property type="match status" value="1"/>
</dbReference>
<dbReference type="AlphaFoldDB" id="A0A2U9NST6"/>
<keyword evidence="5" id="KW-0150">Chloroplast</keyword>
<dbReference type="EMBL" id="MG755805">
    <property type="protein sequence ID" value="AWT40112.1"/>
    <property type="molecule type" value="Genomic_DNA"/>
</dbReference>
<sequence>MNKTFIPNSDYIKRKWYIIDCKDQKLGRLASFLVRLLAGKFKSYYYPSMDIGDYIILINAEFLIFDREVEKFHVFRPGRPGYSLKRIITITPQKMIESSIKSMMPNGLARKRLIKRLKVYEGKNHPHKAQNPIKLDFNKL</sequence>
<dbReference type="GO" id="GO:0003735">
    <property type="term" value="F:structural constituent of ribosome"/>
    <property type="evidence" value="ECO:0007669"/>
    <property type="project" value="InterPro"/>
</dbReference>
<dbReference type="InterPro" id="IPR005822">
    <property type="entry name" value="Ribosomal_uL13"/>
</dbReference>
<dbReference type="GeneID" id="36959979"/>
<evidence type="ECO:0000256" key="1">
    <source>
        <dbReference type="ARBA" id="ARBA00006227"/>
    </source>
</evidence>
<dbReference type="PANTHER" id="PTHR11545">
    <property type="entry name" value="RIBOSOMAL PROTEIN L13"/>
    <property type="match status" value="1"/>
</dbReference>
<evidence type="ECO:0000256" key="3">
    <source>
        <dbReference type="ARBA" id="ARBA00023274"/>
    </source>
</evidence>
<dbReference type="RefSeq" id="YP_009497399.1">
    <property type="nucleotide sequence ID" value="NC_038006.1"/>
</dbReference>
<evidence type="ECO:0000256" key="4">
    <source>
        <dbReference type="HAMAP-Rule" id="MF_01366"/>
    </source>
</evidence>
<geneLocation type="chloroplast" evidence="5"/>
<dbReference type="NCBIfam" id="TIGR01066">
    <property type="entry name" value="rplM_bact"/>
    <property type="match status" value="1"/>
</dbReference>
<proteinExistence type="inferred from homology"/>
<keyword evidence="2 4" id="KW-0689">Ribosomal protein</keyword>
<dbReference type="Pfam" id="PF00572">
    <property type="entry name" value="Ribosomal_L13"/>
    <property type="match status" value="1"/>
</dbReference>
<comment type="similarity">
    <text evidence="1 4">Belongs to the universal ribosomal protein uL13 family.</text>
</comment>
<dbReference type="GO" id="GO:0017148">
    <property type="term" value="P:negative regulation of translation"/>
    <property type="evidence" value="ECO:0007669"/>
    <property type="project" value="TreeGrafter"/>
</dbReference>
<organism evidence="5">
    <name type="scientific">Biddulphia biddulphiana</name>
    <dbReference type="NCBI Taxonomy" id="1158022"/>
    <lineage>
        <taxon>Eukaryota</taxon>
        <taxon>Sar</taxon>
        <taxon>Stramenopiles</taxon>
        <taxon>Ochrophyta</taxon>
        <taxon>Bacillariophyta</taxon>
        <taxon>Mediophyceae</taxon>
        <taxon>Biddulphiophycidae</taxon>
        <taxon>Biddulphiales</taxon>
        <taxon>Biddulphiaceae</taxon>
        <taxon>Biddulphia</taxon>
    </lineage>
</organism>
<dbReference type="PANTHER" id="PTHR11545:SF41">
    <property type="entry name" value="50S RIBOSOMAL PROTEIN L13, CHLOROPLASTIC"/>
    <property type="match status" value="1"/>
</dbReference>
<comment type="subunit">
    <text evidence="4">Part of the 50S ribosomal subunit.</text>
</comment>
<dbReference type="Gene3D" id="3.90.1180.10">
    <property type="entry name" value="Ribosomal protein L13"/>
    <property type="match status" value="1"/>
</dbReference>
<evidence type="ECO:0000313" key="5">
    <source>
        <dbReference type="EMBL" id="AWT40112.1"/>
    </source>
</evidence>
<dbReference type="SUPFAM" id="SSF52161">
    <property type="entry name" value="Ribosomal protein L13"/>
    <property type="match status" value="1"/>
</dbReference>
<keyword evidence="5" id="KW-0934">Plastid</keyword>
<dbReference type="GO" id="GO:0009507">
    <property type="term" value="C:chloroplast"/>
    <property type="evidence" value="ECO:0007669"/>
    <property type="project" value="UniProtKB-SubCell"/>
</dbReference>
<dbReference type="InterPro" id="IPR036899">
    <property type="entry name" value="Ribosomal_uL13_sf"/>
</dbReference>
<gene>
    <name evidence="4 5" type="primary">rpl13</name>
</gene>
<keyword evidence="3 4" id="KW-0687">Ribonucleoprotein</keyword>
<accession>A0A2U9NST6</accession>